<dbReference type="Proteomes" id="UP000481153">
    <property type="component" value="Unassembled WGS sequence"/>
</dbReference>
<organism evidence="1 2">
    <name type="scientific">Aphanomyces euteiches</name>
    <dbReference type="NCBI Taxonomy" id="100861"/>
    <lineage>
        <taxon>Eukaryota</taxon>
        <taxon>Sar</taxon>
        <taxon>Stramenopiles</taxon>
        <taxon>Oomycota</taxon>
        <taxon>Saprolegniomycetes</taxon>
        <taxon>Saprolegniales</taxon>
        <taxon>Verrucalvaceae</taxon>
        <taxon>Aphanomyces</taxon>
    </lineage>
</organism>
<comment type="caution">
    <text evidence="1">The sequence shown here is derived from an EMBL/GenBank/DDBJ whole genome shotgun (WGS) entry which is preliminary data.</text>
</comment>
<evidence type="ECO:0000313" key="2">
    <source>
        <dbReference type="Proteomes" id="UP000481153"/>
    </source>
</evidence>
<keyword evidence="2" id="KW-1185">Reference proteome</keyword>
<dbReference type="EMBL" id="VJMJ01000193">
    <property type="protein sequence ID" value="KAF0727573.1"/>
    <property type="molecule type" value="Genomic_DNA"/>
</dbReference>
<name>A0A6G0WK13_9STRA</name>
<evidence type="ECO:0000313" key="1">
    <source>
        <dbReference type="EMBL" id="KAF0727573.1"/>
    </source>
</evidence>
<gene>
    <name evidence="1" type="ORF">Ae201684_014401</name>
</gene>
<dbReference type="AlphaFoldDB" id="A0A6G0WK13"/>
<sequence>MLVQSYPTHLKLTELLAHVDGLGFRSRFNLQDVETDRLGQRTALTNGHNITFLDTEARRDVGSHVLVALFETLVLLDVVQVVAADDDGALHLGRQNNTLQDTATDRHIAGERALLVDVAAFNSFLGGLEAQTDRDNEARSLLLAGKLLGGEEDALLLLEGLFVLQQPRSYLHVTISIDDAHPRRDCRRQTLTWSMCSILVQLNEFGNTRLRHFHSLSMHQSYLSANQISSSNRWPYPDNF</sequence>
<reference evidence="1 2" key="1">
    <citation type="submission" date="2019-07" db="EMBL/GenBank/DDBJ databases">
        <title>Genomics analysis of Aphanomyces spp. identifies a new class of oomycete effector associated with host adaptation.</title>
        <authorList>
            <person name="Gaulin E."/>
        </authorList>
    </citation>
    <scope>NUCLEOTIDE SEQUENCE [LARGE SCALE GENOMIC DNA]</scope>
    <source>
        <strain evidence="1 2">ATCC 201684</strain>
    </source>
</reference>
<accession>A0A6G0WK13</accession>
<protein>
    <submittedName>
        <fullName evidence="1">Uncharacterized protein</fullName>
    </submittedName>
</protein>
<proteinExistence type="predicted"/>